<keyword evidence="4" id="KW-1185">Reference proteome</keyword>
<name>A0A8H6MTF8_9PEZI</name>
<keyword evidence="2" id="KW-1133">Transmembrane helix</keyword>
<evidence type="ECO:0000256" key="2">
    <source>
        <dbReference type="SAM" id="Phobius"/>
    </source>
</evidence>
<feature type="transmembrane region" description="Helical" evidence="2">
    <location>
        <begin position="161"/>
        <end position="179"/>
    </location>
</feature>
<feature type="compositionally biased region" description="Basic and acidic residues" evidence="1">
    <location>
        <begin position="1"/>
        <end position="15"/>
    </location>
</feature>
<evidence type="ECO:0000256" key="1">
    <source>
        <dbReference type="SAM" id="MobiDB-lite"/>
    </source>
</evidence>
<feature type="compositionally biased region" description="Polar residues" evidence="1">
    <location>
        <begin position="18"/>
        <end position="29"/>
    </location>
</feature>
<keyword evidence="2" id="KW-0472">Membrane</keyword>
<evidence type="ECO:0000313" key="4">
    <source>
        <dbReference type="Proteomes" id="UP000639643"/>
    </source>
</evidence>
<sequence>MGEPSEPRISTREARGSLTKNNDPQSYLSVGTEWPLGVDSHLGQHAEGIPLTLLRRPNIGGHVGNPADGDYGGDDEAISGIQPLLDHHRRSPVDGRGPTPSDGPQNQQADIGGAERSPIDHPRTWRPIWLQPTILFSFMTLFLFLCFSLPAVLWYSQPNIVYLWRFGPTAVLTIFSALWSRVEFQALKYQPWVAHFQEKEAAKRARTLASVTGREPVDVLVEDLFNTSVKFLYGDTTAYYALQVFRNIEMQYPFGLTQNAAYQTFGTGDQSSRGTIDAPLEVVVNGFFSDMKCFKLKNHSVTEVVDRDIVSFITTQLQFESCELTIEQNVSVQKKDITGDFVGKWFSRDRFSFRSIAPCENLPQNDALYDAAMNMSRVLGPWAGHYRLGEHLGGSYSQTTGFRAMKIEKFLVNTWVPTLENGISFNLGGDPGTTFKVAFWESMSCPNGSQATLQSTSNHSIEYAQKISYVASIINSPGNRKDRRLACGGADGDNYSAYRYQTYVWGKFSWAKKDFEYMTTWRCKYTWIEIPTNISLTFVDGEYILDPKAPPQPDMFKTRPWRPEFDIPHINSRFDDRGENERNDSNEIGSVFPWIYPSFERRYGFMPDEFDAILRPHGRIPIEAFGDANREAEILKELNHNYAAFAAPLANLENRFSVNESFRTWPLPSGSLSDVVGTFTDGGRRRLVPNAPVAYFILGILGLVILAHVSALLLNMFQHVDGETWIFDMEVEGLAPEGLHGIAVAVALLKDSNASRFLPEGAHLLSSDELHGQLADLRFQMGWFEDADGNRKYTVGVLGDDEFKFLGKKKSVEKEDA</sequence>
<dbReference type="Proteomes" id="UP000639643">
    <property type="component" value="Unassembled WGS sequence"/>
</dbReference>
<dbReference type="Pfam" id="PF11915">
    <property type="entry name" value="DUF3433"/>
    <property type="match status" value="1"/>
</dbReference>
<dbReference type="InterPro" id="IPR021840">
    <property type="entry name" value="DUF3433"/>
</dbReference>
<feature type="transmembrane region" description="Helical" evidence="2">
    <location>
        <begin position="693"/>
        <end position="714"/>
    </location>
</feature>
<dbReference type="EMBL" id="WIGM01000927">
    <property type="protein sequence ID" value="KAF6808502.1"/>
    <property type="molecule type" value="Genomic_DNA"/>
</dbReference>
<dbReference type="OrthoDB" id="4848123at2759"/>
<feature type="region of interest" description="Disordered" evidence="1">
    <location>
        <begin position="87"/>
        <end position="119"/>
    </location>
</feature>
<reference evidence="3" key="1">
    <citation type="journal article" date="2020" name="Phytopathology">
        <title>Genome Sequence Resources of Colletotrichum truncatum, C. plurivorum, C. musicola, and C. sojae: Four Species Pathogenic to Soybean (Glycine max).</title>
        <authorList>
            <person name="Rogerio F."/>
            <person name="Boufleur T.R."/>
            <person name="Ciampi-Guillardi M."/>
            <person name="Sukno S.A."/>
            <person name="Thon M.R."/>
            <person name="Massola Junior N.S."/>
            <person name="Baroncelli R."/>
        </authorList>
    </citation>
    <scope>NUCLEOTIDE SEQUENCE</scope>
    <source>
        <strain evidence="3">LFN0074</strain>
    </source>
</reference>
<organism evidence="3 4">
    <name type="scientific">Colletotrichum musicola</name>
    <dbReference type="NCBI Taxonomy" id="2175873"/>
    <lineage>
        <taxon>Eukaryota</taxon>
        <taxon>Fungi</taxon>
        <taxon>Dikarya</taxon>
        <taxon>Ascomycota</taxon>
        <taxon>Pezizomycotina</taxon>
        <taxon>Sordariomycetes</taxon>
        <taxon>Hypocreomycetidae</taxon>
        <taxon>Glomerellales</taxon>
        <taxon>Glomerellaceae</taxon>
        <taxon>Colletotrichum</taxon>
        <taxon>Colletotrichum orchidearum species complex</taxon>
    </lineage>
</organism>
<comment type="caution">
    <text evidence="3">The sequence shown here is derived from an EMBL/GenBank/DDBJ whole genome shotgun (WGS) entry which is preliminary data.</text>
</comment>
<protein>
    <submittedName>
        <fullName evidence="3">Uncharacterized protein</fullName>
    </submittedName>
</protein>
<keyword evidence="2" id="KW-0812">Transmembrane</keyword>
<gene>
    <name evidence="3" type="ORF">CMUS01_13875</name>
</gene>
<feature type="transmembrane region" description="Helical" evidence="2">
    <location>
        <begin position="133"/>
        <end position="155"/>
    </location>
</feature>
<dbReference type="AlphaFoldDB" id="A0A8H6MTF8"/>
<evidence type="ECO:0000313" key="3">
    <source>
        <dbReference type="EMBL" id="KAF6808502.1"/>
    </source>
</evidence>
<proteinExistence type="predicted"/>
<feature type="region of interest" description="Disordered" evidence="1">
    <location>
        <begin position="1"/>
        <end position="41"/>
    </location>
</feature>
<accession>A0A8H6MTF8</accession>